<dbReference type="AlphaFoldDB" id="A0A9Q0GRC5"/>
<dbReference type="PANTHER" id="PTHR36806">
    <property type="entry name" value="ADENINE PHOSPHORIBOSYLTRANSFERASE"/>
    <property type="match status" value="1"/>
</dbReference>
<comment type="caution">
    <text evidence="1">The sequence shown here is derived from an EMBL/GenBank/DDBJ whole genome shotgun (WGS) entry which is preliminary data.</text>
</comment>
<gene>
    <name evidence="1" type="ORF">NE237_029519</name>
</gene>
<dbReference type="Proteomes" id="UP001141806">
    <property type="component" value="Unassembled WGS sequence"/>
</dbReference>
<protein>
    <submittedName>
        <fullName evidence="1">Uncharacterized protein</fullName>
    </submittedName>
</protein>
<dbReference type="OrthoDB" id="641593at2759"/>
<organism evidence="1 2">
    <name type="scientific">Protea cynaroides</name>
    <dbReference type="NCBI Taxonomy" id="273540"/>
    <lineage>
        <taxon>Eukaryota</taxon>
        <taxon>Viridiplantae</taxon>
        <taxon>Streptophyta</taxon>
        <taxon>Embryophyta</taxon>
        <taxon>Tracheophyta</taxon>
        <taxon>Spermatophyta</taxon>
        <taxon>Magnoliopsida</taxon>
        <taxon>Proteales</taxon>
        <taxon>Proteaceae</taxon>
        <taxon>Protea</taxon>
    </lineage>
</organism>
<evidence type="ECO:0000313" key="2">
    <source>
        <dbReference type="Proteomes" id="UP001141806"/>
    </source>
</evidence>
<evidence type="ECO:0000313" key="1">
    <source>
        <dbReference type="EMBL" id="KAJ4952687.1"/>
    </source>
</evidence>
<dbReference type="EMBL" id="JAMYWD010000012">
    <property type="protein sequence ID" value="KAJ4952687.1"/>
    <property type="molecule type" value="Genomic_DNA"/>
</dbReference>
<proteinExistence type="predicted"/>
<sequence>MSPKARDVYRPILLLFLILSTPLLTVEGFSYWQWRTLFSLSQSLMNRVANLRESRGDYTGAARARRIAEKLEGGLGLGFWSGMLSMGWDYMKNYAWRDVTWSEMLGVTSEVDELMRAVNDLSRMESDKDRGAWILQNYQSVLGVSKSLLRRFLRVFNQSGPWRELVLTIQEEVEGELLKDCLELGTNDFKGVLQVAKDIILQFYSTSERSDL</sequence>
<accession>A0A9Q0GRC5</accession>
<keyword evidence="2" id="KW-1185">Reference proteome</keyword>
<name>A0A9Q0GRC5_9MAGN</name>
<reference evidence="1" key="1">
    <citation type="journal article" date="2023" name="Plant J.">
        <title>The genome of the king protea, Protea cynaroides.</title>
        <authorList>
            <person name="Chang J."/>
            <person name="Duong T.A."/>
            <person name="Schoeman C."/>
            <person name="Ma X."/>
            <person name="Roodt D."/>
            <person name="Barker N."/>
            <person name="Li Z."/>
            <person name="Van de Peer Y."/>
            <person name="Mizrachi E."/>
        </authorList>
    </citation>
    <scope>NUCLEOTIDE SEQUENCE</scope>
    <source>
        <tissue evidence="1">Young leaves</tissue>
    </source>
</reference>